<evidence type="ECO:0000256" key="4">
    <source>
        <dbReference type="ARBA" id="ARBA00023125"/>
    </source>
</evidence>
<keyword evidence="4" id="KW-0238">DNA-binding</keyword>
<keyword evidence="9" id="KW-1185">Reference proteome</keyword>
<evidence type="ECO:0000256" key="1">
    <source>
        <dbReference type="ARBA" id="ARBA00022553"/>
    </source>
</evidence>
<name>A0A345YGT6_9SPHN</name>
<keyword evidence="5" id="KW-0804">Transcription</keyword>
<keyword evidence="3" id="KW-0805">Transcription regulation</keyword>
<dbReference type="AlphaFoldDB" id="A0A345YGT6"/>
<dbReference type="PANTHER" id="PTHR48111">
    <property type="entry name" value="REGULATOR OF RPOS"/>
    <property type="match status" value="1"/>
</dbReference>
<dbReference type="SUPFAM" id="SSF52172">
    <property type="entry name" value="CheY-like"/>
    <property type="match status" value="1"/>
</dbReference>
<evidence type="ECO:0000256" key="2">
    <source>
        <dbReference type="ARBA" id="ARBA00023012"/>
    </source>
</evidence>
<dbReference type="GO" id="GO:0005829">
    <property type="term" value="C:cytosol"/>
    <property type="evidence" value="ECO:0007669"/>
    <property type="project" value="TreeGrafter"/>
</dbReference>
<evidence type="ECO:0000256" key="6">
    <source>
        <dbReference type="PROSITE-ProRule" id="PRU00169"/>
    </source>
</evidence>
<dbReference type="Gene3D" id="3.40.50.2300">
    <property type="match status" value="1"/>
</dbReference>
<evidence type="ECO:0000313" key="8">
    <source>
        <dbReference type="EMBL" id="AXK43138.1"/>
    </source>
</evidence>
<protein>
    <submittedName>
        <fullName evidence="8">Response regulator</fullName>
    </submittedName>
</protein>
<dbReference type="PROSITE" id="PS50110">
    <property type="entry name" value="RESPONSE_REGULATORY"/>
    <property type="match status" value="1"/>
</dbReference>
<dbReference type="RefSeq" id="WP_115417354.1">
    <property type="nucleotide sequence ID" value="NZ_CP031357.1"/>
</dbReference>
<dbReference type="GO" id="GO:0006355">
    <property type="term" value="P:regulation of DNA-templated transcription"/>
    <property type="evidence" value="ECO:0007669"/>
    <property type="project" value="TreeGrafter"/>
</dbReference>
<evidence type="ECO:0000313" key="9">
    <source>
        <dbReference type="Proteomes" id="UP000254508"/>
    </source>
</evidence>
<dbReference type="CDD" id="cd17574">
    <property type="entry name" value="REC_OmpR"/>
    <property type="match status" value="1"/>
</dbReference>
<gene>
    <name evidence="8" type="ORF">DVR09_13135</name>
</gene>
<dbReference type="PANTHER" id="PTHR48111:SF1">
    <property type="entry name" value="TWO-COMPONENT RESPONSE REGULATOR ORR33"/>
    <property type="match status" value="1"/>
</dbReference>
<keyword evidence="1 6" id="KW-0597">Phosphoprotein</keyword>
<dbReference type="KEGG" id="err:DVR09_13135"/>
<organism evidence="8 9">
    <name type="scientific">Erythrobacter aureus</name>
    <dbReference type="NCBI Taxonomy" id="2182384"/>
    <lineage>
        <taxon>Bacteria</taxon>
        <taxon>Pseudomonadati</taxon>
        <taxon>Pseudomonadota</taxon>
        <taxon>Alphaproteobacteria</taxon>
        <taxon>Sphingomonadales</taxon>
        <taxon>Erythrobacteraceae</taxon>
        <taxon>Erythrobacter/Porphyrobacter group</taxon>
        <taxon>Erythrobacter</taxon>
    </lineage>
</organism>
<dbReference type="OrthoDB" id="9786548at2"/>
<proteinExistence type="predicted"/>
<dbReference type="InterPro" id="IPR001789">
    <property type="entry name" value="Sig_transdc_resp-reg_receiver"/>
</dbReference>
<evidence type="ECO:0000256" key="5">
    <source>
        <dbReference type="ARBA" id="ARBA00023163"/>
    </source>
</evidence>
<dbReference type="Proteomes" id="UP000254508">
    <property type="component" value="Chromosome"/>
</dbReference>
<accession>A0A345YGT6</accession>
<dbReference type="GO" id="GO:0000156">
    <property type="term" value="F:phosphorelay response regulator activity"/>
    <property type="evidence" value="ECO:0007669"/>
    <property type="project" value="TreeGrafter"/>
</dbReference>
<evidence type="ECO:0000259" key="7">
    <source>
        <dbReference type="PROSITE" id="PS50110"/>
    </source>
</evidence>
<dbReference type="SMART" id="SM00448">
    <property type="entry name" value="REC"/>
    <property type="match status" value="1"/>
</dbReference>
<feature type="modified residue" description="4-aspartylphosphate" evidence="6">
    <location>
        <position position="52"/>
    </location>
</feature>
<dbReference type="Pfam" id="PF00072">
    <property type="entry name" value="Response_reg"/>
    <property type="match status" value="1"/>
</dbReference>
<reference evidence="9" key="1">
    <citation type="submission" date="2018-07" db="EMBL/GenBank/DDBJ databases">
        <title>Genome sequence of Erythrobacter strain YH-07, an antagonistic bacterium isolated from Yellow Sea.</title>
        <authorList>
            <person name="Tang T."/>
            <person name="Liu Q."/>
            <person name="Sun X."/>
        </authorList>
    </citation>
    <scope>NUCLEOTIDE SEQUENCE [LARGE SCALE GENOMIC DNA]</scope>
    <source>
        <strain evidence="9">YH-07</strain>
    </source>
</reference>
<dbReference type="InterPro" id="IPR039420">
    <property type="entry name" value="WalR-like"/>
</dbReference>
<dbReference type="EMBL" id="CP031357">
    <property type="protein sequence ID" value="AXK43138.1"/>
    <property type="molecule type" value="Genomic_DNA"/>
</dbReference>
<feature type="domain" description="Response regulatory" evidence="7">
    <location>
        <begin position="3"/>
        <end position="119"/>
    </location>
</feature>
<evidence type="ECO:0000256" key="3">
    <source>
        <dbReference type="ARBA" id="ARBA00023015"/>
    </source>
</evidence>
<dbReference type="GO" id="GO:0000976">
    <property type="term" value="F:transcription cis-regulatory region binding"/>
    <property type="evidence" value="ECO:0007669"/>
    <property type="project" value="TreeGrafter"/>
</dbReference>
<dbReference type="GO" id="GO:0032993">
    <property type="term" value="C:protein-DNA complex"/>
    <property type="evidence" value="ECO:0007669"/>
    <property type="project" value="TreeGrafter"/>
</dbReference>
<dbReference type="InterPro" id="IPR011006">
    <property type="entry name" value="CheY-like_superfamily"/>
</dbReference>
<sequence length="122" mass="13097">MADILIADDDPILVEILKFRLEGAGHVVAVAQDGEQALIAAREERPDLIVLDSMMPIIAGPEVLAELKSDPELKDVPVIMLTARDGEADIIAGLKGGASEYLTKPFIPQELLVRISGLVKET</sequence>
<keyword evidence="2" id="KW-0902">Two-component regulatory system</keyword>